<dbReference type="Proteomes" id="UP001352852">
    <property type="component" value="Unassembled WGS sequence"/>
</dbReference>
<name>A0ABU7EI18_9TELE</name>
<organism evidence="1 2">
    <name type="scientific">Characodon lateralis</name>
    <dbReference type="NCBI Taxonomy" id="208331"/>
    <lineage>
        <taxon>Eukaryota</taxon>
        <taxon>Metazoa</taxon>
        <taxon>Chordata</taxon>
        <taxon>Craniata</taxon>
        <taxon>Vertebrata</taxon>
        <taxon>Euteleostomi</taxon>
        <taxon>Actinopterygii</taxon>
        <taxon>Neopterygii</taxon>
        <taxon>Teleostei</taxon>
        <taxon>Neoteleostei</taxon>
        <taxon>Acanthomorphata</taxon>
        <taxon>Ovalentaria</taxon>
        <taxon>Atherinomorphae</taxon>
        <taxon>Cyprinodontiformes</taxon>
        <taxon>Goodeidae</taxon>
        <taxon>Characodon</taxon>
    </lineage>
</organism>
<evidence type="ECO:0008006" key="3">
    <source>
        <dbReference type="Google" id="ProtNLM"/>
    </source>
</evidence>
<reference evidence="1 2" key="1">
    <citation type="submission" date="2021-06" db="EMBL/GenBank/DDBJ databases">
        <authorList>
            <person name="Palmer J.M."/>
        </authorList>
    </citation>
    <scope>NUCLEOTIDE SEQUENCE [LARGE SCALE GENOMIC DNA]</scope>
    <source>
        <strain evidence="1 2">CL_MEX2019</strain>
        <tissue evidence="1">Muscle</tissue>
    </source>
</reference>
<comment type="caution">
    <text evidence="1">The sequence shown here is derived from an EMBL/GenBank/DDBJ whole genome shotgun (WGS) entry which is preliminary data.</text>
</comment>
<evidence type="ECO:0000313" key="1">
    <source>
        <dbReference type="EMBL" id="MED6286819.1"/>
    </source>
</evidence>
<gene>
    <name evidence="1" type="ORF">CHARACLAT_009940</name>
</gene>
<accession>A0ABU7EI18</accession>
<dbReference type="EMBL" id="JAHUTJ010057999">
    <property type="protein sequence ID" value="MED6286819.1"/>
    <property type="molecule type" value="Genomic_DNA"/>
</dbReference>
<evidence type="ECO:0000313" key="2">
    <source>
        <dbReference type="Proteomes" id="UP001352852"/>
    </source>
</evidence>
<keyword evidence="2" id="KW-1185">Reference proteome</keyword>
<protein>
    <recommendedName>
        <fullName evidence="3">Secreted protein</fullName>
    </recommendedName>
</protein>
<proteinExistence type="predicted"/>
<sequence>MTTVTFISRPWFYFEGRSCGLLVFLWLHDCSVQTRPVASEQRCGEVAELLLLLLKAAGRYKICTQDGAQRYWSQRKPR</sequence>